<dbReference type="EC" id="2.4.1.250" evidence="4"/>
<accession>A0A0P1GBA7</accession>
<keyword evidence="4" id="KW-0328">Glycosyltransferase</keyword>
<dbReference type="PANTHER" id="PTHR46401">
    <property type="entry name" value="GLYCOSYLTRANSFERASE WBBK-RELATED"/>
    <property type="match status" value="1"/>
</dbReference>
<dbReference type="RefSeq" id="WP_074942159.1">
    <property type="nucleotide sequence ID" value="NZ_JAQIPA010000015.1"/>
</dbReference>
<evidence type="ECO:0000313" key="4">
    <source>
        <dbReference type="EMBL" id="CUH78742.1"/>
    </source>
</evidence>
<reference evidence="4 5" key="1">
    <citation type="submission" date="2015-09" db="EMBL/GenBank/DDBJ databases">
        <authorList>
            <consortium name="Swine Surveillance"/>
        </authorList>
    </citation>
    <scope>NUCLEOTIDE SEQUENCE [LARGE SCALE GENOMIC DNA]</scope>
    <source>
        <strain evidence="4 5">CECT 7557</strain>
    </source>
</reference>
<feature type="domain" description="Glycosyltransferase subfamily 4-like N-terminal" evidence="3">
    <location>
        <begin position="100"/>
        <end position="171"/>
    </location>
</feature>
<dbReference type="CDD" id="cd03809">
    <property type="entry name" value="GT4_MtfB-like"/>
    <property type="match status" value="1"/>
</dbReference>
<organism evidence="4 5">
    <name type="scientific">Tritonibacter multivorans</name>
    <dbReference type="NCBI Taxonomy" id="928856"/>
    <lineage>
        <taxon>Bacteria</taxon>
        <taxon>Pseudomonadati</taxon>
        <taxon>Pseudomonadota</taxon>
        <taxon>Alphaproteobacteria</taxon>
        <taxon>Rhodobacterales</taxon>
        <taxon>Paracoccaceae</taxon>
        <taxon>Tritonibacter</taxon>
    </lineage>
</organism>
<sequence length="372" mass="39948">MEVSVNARFLSRPLTGVDRVAVELTAALSELFERDGNSLRILRPSGPISLAPGAPSALFENSEILHSKLKGAAWEQFALPMGLAPNAWLLNLCNVGPLFHRRQMVMIHDAQVFSQPDSYSARFRSWYKTAQPTLGRVAKRILTVSEHSRKELVRFRVAPADKIAVVPNGADHILRITPDQSILQRHKLVPDGFLLAIGSLAPHKNLPTIITAAQSLGDRSLPLVIAGGGDSTVFAKAGIQNSAGVKLLGRVSDAELRALYDSARGLLFPSLTEGFGLPPIEAMTCGCPVVASTGGAVPEVCSGAAYLLAPQDQAGWRGAMEELSANEAFAQRLRDAGRKRAADYTWAKAAQKLRSELVAVGALTQAKSRRHA</sequence>
<dbReference type="SUPFAM" id="SSF53756">
    <property type="entry name" value="UDP-Glycosyltransferase/glycogen phosphorylase"/>
    <property type="match status" value="1"/>
</dbReference>
<dbReference type="GO" id="GO:0009103">
    <property type="term" value="P:lipopolysaccharide biosynthetic process"/>
    <property type="evidence" value="ECO:0007669"/>
    <property type="project" value="TreeGrafter"/>
</dbReference>
<dbReference type="STRING" id="928856.SAMN04488049_12117"/>
<gene>
    <name evidence="4" type="primary">mshA_3</name>
    <name evidence="4" type="ORF">TRM7557_02023</name>
</gene>
<keyword evidence="5" id="KW-1185">Reference proteome</keyword>
<dbReference type="Pfam" id="PF00534">
    <property type="entry name" value="Glycos_transf_1"/>
    <property type="match status" value="1"/>
</dbReference>
<dbReference type="EMBL" id="CYSD01000032">
    <property type="protein sequence ID" value="CUH78742.1"/>
    <property type="molecule type" value="Genomic_DNA"/>
</dbReference>
<dbReference type="InterPro" id="IPR028098">
    <property type="entry name" value="Glyco_trans_4-like_N"/>
</dbReference>
<dbReference type="OrthoDB" id="9790710at2"/>
<dbReference type="Pfam" id="PF13439">
    <property type="entry name" value="Glyco_transf_4"/>
    <property type="match status" value="1"/>
</dbReference>
<evidence type="ECO:0000256" key="1">
    <source>
        <dbReference type="ARBA" id="ARBA00022679"/>
    </source>
</evidence>
<feature type="domain" description="Glycosyl transferase family 1" evidence="2">
    <location>
        <begin position="191"/>
        <end position="340"/>
    </location>
</feature>
<keyword evidence="1 4" id="KW-0808">Transferase</keyword>
<protein>
    <submittedName>
        <fullName evidence="4">D-inositol 3-phosphate glycosyltransferase</fullName>
        <ecNumber evidence="4">2.4.1.250</ecNumber>
    </submittedName>
</protein>
<proteinExistence type="predicted"/>
<dbReference type="Proteomes" id="UP000052022">
    <property type="component" value="Unassembled WGS sequence"/>
</dbReference>
<dbReference type="PANTHER" id="PTHR46401:SF2">
    <property type="entry name" value="GLYCOSYLTRANSFERASE WBBK-RELATED"/>
    <property type="match status" value="1"/>
</dbReference>
<dbReference type="GO" id="GO:0102710">
    <property type="term" value="F:D-inositol-3-phosphate glycosyltransferase activity"/>
    <property type="evidence" value="ECO:0007669"/>
    <property type="project" value="UniProtKB-EC"/>
</dbReference>
<dbReference type="Gene3D" id="3.40.50.2000">
    <property type="entry name" value="Glycogen Phosphorylase B"/>
    <property type="match status" value="2"/>
</dbReference>
<evidence type="ECO:0000313" key="5">
    <source>
        <dbReference type="Proteomes" id="UP000052022"/>
    </source>
</evidence>
<evidence type="ECO:0000259" key="3">
    <source>
        <dbReference type="Pfam" id="PF13439"/>
    </source>
</evidence>
<dbReference type="AlphaFoldDB" id="A0A0P1GBA7"/>
<evidence type="ECO:0000259" key="2">
    <source>
        <dbReference type="Pfam" id="PF00534"/>
    </source>
</evidence>
<dbReference type="InterPro" id="IPR001296">
    <property type="entry name" value="Glyco_trans_1"/>
</dbReference>
<name>A0A0P1GBA7_9RHOB</name>